<dbReference type="Pfam" id="PF22244">
    <property type="entry name" value="GCE_fung"/>
    <property type="match status" value="1"/>
</dbReference>
<evidence type="ECO:0000256" key="9">
    <source>
        <dbReference type="ARBA" id="ARBA00026105"/>
    </source>
</evidence>
<keyword evidence="3" id="KW-0719">Serine esterase</keyword>
<evidence type="ECO:0000313" key="11">
    <source>
        <dbReference type="EMBL" id="KAL0959503.1"/>
    </source>
</evidence>
<gene>
    <name evidence="11" type="ORF">HGRIS_011213</name>
</gene>
<evidence type="ECO:0000256" key="7">
    <source>
        <dbReference type="ARBA" id="ARBA00023185"/>
    </source>
</evidence>
<feature type="domain" description="4-O-methyl-glucuronoyl methylesterase-like" evidence="10">
    <location>
        <begin position="148"/>
        <end position="380"/>
    </location>
</feature>
<dbReference type="EC" id="3.1.1.117" evidence="9"/>
<dbReference type="Proteomes" id="UP001556367">
    <property type="component" value="Unassembled WGS sequence"/>
</dbReference>
<evidence type="ECO:0000313" key="12">
    <source>
        <dbReference type="Proteomes" id="UP001556367"/>
    </source>
</evidence>
<evidence type="ECO:0000256" key="2">
    <source>
        <dbReference type="ARBA" id="ARBA00010092"/>
    </source>
</evidence>
<dbReference type="InterPro" id="IPR029058">
    <property type="entry name" value="AB_hydrolase_fold"/>
</dbReference>
<keyword evidence="6" id="KW-0378">Hydrolase</keyword>
<evidence type="ECO:0000259" key="10">
    <source>
        <dbReference type="Pfam" id="PF22244"/>
    </source>
</evidence>
<dbReference type="EMBL" id="JASNQZ010000002">
    <property type="protein sequence ID" value="KAL0959503.1"/>
    <property type="molecule type" value="Genomic_DNA"/>
</dbReference>
<dbReference type="Gene3D" id="3.40.50.1820">
    <property type="entry name" value="alpha/beta hydrolase"/>
    <property type="match status" value="1"/>
</dbReference>
<evidence type="ECO:0000256" key="4">
    <source>
        <dbReference type="ARBA" id="ARBA00022525"/>
    </source>
</evidence>
<sequence>MLLVNMSCTYGQLHCFRCSTTSQLFTGCSRPYKCLTINVRTQYLNSARHNHETPFVRPQHLECLSYRYSRSYPATNTTCSQLPGSVSFSDVGLPDPFQFLAGSRVQTQEDWRCRREEISQLLQRFELGEMPPDPPFLNASFTARQLSINVTDNAKSISFTVSATLPTSAGRPVPAIISYGGASIPIPSNVAVLTFDNDDIALENDSSSRGIGKFYTLYGADHSAGALMAWAWAVRRILDALELTSAEHSIDLTRVGVTGCSRNGKGALVAGAFDERIALTIVQESGSGGAACWRLSDAQFASGQVVQTAMEIVQENVWFSTEFDPFVTGTARLPFDHHALAGMVAPRGLYLTDNLDFEWLGSLSCFGCQFATRLVYEALGAKTNIGFSQVGNHPHCLFPATQNAELSVFFNRFLLGSAGDADVFRSDGNFSFNETEWISWSIPTLQ</sequence>
<comment type="similarity">
    <text evidence="2">Belongs to the carbohydrate esterase 15 (CE15) family.</text>
</comment>
<keyword evidence="12" id="KW-1185">Reference proteome</keyword>
<dbReference type="InterPro" id="IPR054579">
    <property type="entry name" value="GCE-like_dom"/>
</dbReference>
<comment type="catalytic activity">
    <reaction evidence="8">
        <text>a 4-O-methyl-alpha-D-glucuronosyl ester derivative + H2O = 4-O-methyl-alpha-D-glucuronate derivative + an alcohol + H(+)</text>
        <dbReference type="Rhea" id="RHEA:67452"/>
        <dbReference type="ChEBI" id="CHEBI:15377"/>
        <dbReference type="ChEBI" id="CHEBI:15378"/>
        <dbReference type="ChEBI" id="CHEBI:30879"/>
        <dbReference type="ChEBI" id="CHEBI:171667"/>
        <dbReference type="ChEBI" id="CHEBI:171668"/>
        <dbReference type="EC" id="3.1.1.117"/>
    </reaction>
    <physiologicalReaction direction="left-to-right" evidence="8">
        <dbReference type="Rhea" id="RHEA:67453"/>
    </physiologicalReaction>
</comment>
<dbReference type="SUPFAM" id="SSF53474">
    <property type="entry name" value="alpha/beta-Hydrolases"/>
    <property type="match status" value="1"/>
</dbReference>
<evidence type="ECO:0000256" key="6">
    <source>
        <dbReference type="ARBA" id="ARBA00022801"/>
    </source>
</evidence>
<evidence type="ECO:0000256" key="3">
    <source>
        <dbReference type="ARBA" id="ARBA00022487"/>
    </source>
</evidence>
<keyword evidence="7" id="KW-0439">Lignin degradation</keyword>
<comment type="caution">
    <text evidence="11">The sequence shown here is derived from an EMBL/GenBank/DDBJ whole genome shotgun (WGS) entry which is preliminary data.</text>
</comment>
<keyword evidence="4" id="KW-0964">Secreted</keyword>
<evidence type="ECO:0000256" key="8">
    <source>
        <dbReference type="ARBA" id="ARBA00024511"/>
    </source>
</evidence>
<keyword evidence="5" id="KW-0732">Signal</keyword>
<organism evidence="11 12">
    <name type="scientific">Hohenbuehelia grisea</name>
    <dbReference type="NCBI Taxonomy" id="104357"/>
    <lineage>
        <taxon>Eukaryota</taxon>
        <taxon>Fungi</taxon>
        <taxon>Dikarya</taxon>
        <taxon>Basidiomycota</taxon>
        <taxon>Agaricomycotina</taxon>
        <taxon>Agaricomycetes</taxon>
        <taxon>Agaricomycetidae</taxon>
        <taxon>Agaricales</taxon>
        <taxon>Pleurotineae</taxon>
        <taxon>Pleurotaceae</taxon>
        <taxon>Hohenbuehelia</taxon>
    </lineage>
</organism>
<accession>A0ABR3JWK6</accession>
<proteinExistence type="inferred from homology"/>
<protein>
    <recommendedName>
        <fullName evidence="9">(4-O-methyl)-D-glucuronate--lignin esterase</fullName>
        <ecNumber evidence="9">3.1.1.117</ecNumber>
    </recommendedName>
</protein>
<evidence type="ECO:0000256" key="5">
    <source>
        <dbReference type="ARBA" id="ARBA00022729"/>
    </source>
</evidence>
<comment type="subcellular location">
    <subcellularLocation>
        <location evidence="1">Secreted</location>
    </subcellularLocation>
</comment>
<evidence type="ECO:0000256" key="1">
    <source>
        <dbReference type="ARBA" id="ARBA00004613"/>
    </source>
</evidence>
<reference evidence="12" key="1">
    <citation type="submission" date="2024-06" db="EMBL/GenBank/DDBJ databases">
        <title>Multi-omics analyses provide insights into the biosynthesis of the anticancer antibiotic pleurotin in Hohenbuehelia grisea.</title>
        <authorList>
            <person name="Weaver J.A."/>
            <person name="Alberti F."/>
        </authorList>
    </citation>
    <scope>NUCLEOTIDE SEQUENCE [LARGE SCALE GENOMIC DNA]</scope>
    <source>
        <strain evidence="12">T-177</strain>
    </source>
</reference>
<name>A0ABR3JWK6_9AGAR</name>